<name>A0ABT9W168_9BACI</name>
<dbReference type="Gene3D" id="3.30.530.20">
    <property type="match status" value="1"/>
</dbReference>
<protein>
    <recommendedName>
        <fullName evidence="3">Activator of Hsp90 ATPase 1 family protein</fullName>
    </recommendedName>
</protein>
<dbReference type="InterPro" id="IPR023393">
    <property type="entry name" value="START-like_dom_sf"/>
</dbReference>
<dbReference type="EMBL" id="JAUSTY010000012">
    <property type="protein sequence ID" value="MDQ0167003.1"/>
    <property type="molecule type" value="Genomic_DNA"/>
</dbReference>
<evidence type="ECO:0008006" key="3">
    <source>
        <dbReference type="Google" id="ProtNLM"/>
    </source>
</evidence>
<gene>
    <name evidence="1" type="ORF">J2S11_002920</name>
</gene>
<keyword evidence="2" id="KW-1185">Reference proteome</keyword>
<proteinExistence type="predicted"/>
<accession>A0ABT9W168</accession>
<dbReference type="SUPFAM" id="SSF55961">
    <property type="entry name" value="Bet v1-like"/>
    <property type="match status" value="1"/>
</dbReference>
<reference evidence="1 2" key="1">
    <citation type="submission" date="2023-07" db="EMBL/GenBank/DDBJ databases">
        <title>Genomic Encyclopedia of Type Strains, Phase IV (KMG-IV): sequencing the most valuable type-strain genomes for metagenomic binning, comparative biology and taxonomic classification.</title>
        <authorList>
            <person name="Goeker M."/>
        </authorList>
    </citation>
    <scope>NUCLEOTIDE SEQUENCE [LARGE SCALE GENOMIC DNA]</scope>
    <source>
        <strain evidence="1 2">DSM 12751</strain>
    </source>
</reference>
<evidence type="ECO:0000313" key="2">
    <source>
        <dbReference type="Proteomes" id="UP001235840"/>
    </source>
</evidence>
<organism evidence="1 2">
    <name type="scientific">Caldalkalibacillus horti</name>
    <dbReference type="NCBI Taxonomy" id="77523"/>
    <lineage>
        <taxon>Bacteria</taxon>
        <taxon>Bacillati</taxon>
        <taxon>Bacillota</taxon>
        <taxon>Bacilli</taxon>
        <taxon>Bacillales</taxon>
        <taxon>Bacillaceae</taxon>
        <taxon>Caldalkalibacillus</taxon>
    </lineage>
</organism>
<evidence type="ECO:0000313" key="1">
    <source>
        <dbReference type="EMBL" id="MDQ0167003.1"/>
    </source>
</evidence>
<dbReference type="Proteomes" id="UP001235840">
    <property type="component" value="Unassembled WGS sequence"/>
</dbReference>
<comment type="caution">
    <text evidence="1">The sequence shown here is derived from an EMBL/GenBank/DDBJ whole genome shotgun (WGS) entry which is preliminary data.</text>
</comment>
<sequence length="91" mass="10753">MNFRREPLSILKYTWGEDIVHFELIEEPGGCLLILKETITSITDHSSKDLAGWHVCLQFIEAIQDDGKEVERKIEWKHWQEQYAEILNKLV</sequence>